<protein>
    <submittedName>
        <fullName evidence="5">Dolichyl-phosphate beta-D-mannosyltransferase</fullName>
    </submittedName>
</protein>
<gene>
    <name evidence="5" type="ORF">CMC5_016420</name>
</gene>
<organism evidence="5 6">
    <name type="scientific">Chondromyces crocatus</name>
    <dbReference type="NCBI Taxonomy" id="52"/>
    <lineage>
        <taxon>Bacteria</taxon>
        <taxon>Pseudomonadati</taxon>
        <taxon>Myxococcota</taxon>
        <taxon>Polyangia</taxon>
        <taxon>Polyangiales</taxon>
        <taxon>Polyangiaceae</taxon>
        <taxon>Chondromyces</taxon>
    </lineage>
</organism>
<evidence type="ECO:0000256" key="2">
    <source>
        <dbReference type="ARBA" id="ARBA00022676"/>
    </source>
</evidence>
<dbReference type="GO" id="GO:0016020">
    <property type="term" value="C:membrane"/>
    <property type="evidence" value="ECO:0007669"/>
    <property type="project" value="GOC"/>
</dbReference>
<dbReference type="InterPro" id="IPR029044">
    <property type="entry name" value="Nucleotide-diphossugar_trans"/>
</dbReference>
<dbReference type="InterPro" id="IPR039528">
    <property type="entry name" value="DPM1-like"/>
</dbReference>
<dbReference type="STRING" id="52.CMC5_016420"/>
<sequence length="240" mass="26307">MPPRILIITPTYNERDNLAELTQSVLAAVPSAHVLVVDDASPDGTGALADALAARDPRVRALHRPAKLGLGTAYLDGFRHALSEGYDVAFEMDADLSHDPRYLPHFLEAIAQGADVVLGSRNLPGGGVEGWGPGRHILSKGGSLYARTILGVPTRDLTTGYKAFTRRALQAIDLERVRSNGYSFQIETTYRALRRGLRVVEVPIVFVDRRAGRSKMSRKIFAEAVVEVWRLRLDAARGRL</sequence>
<keyword evidence="6" id="KW-1185">Reference proteome</keyword>
<feature type="domain" description="Glycosyltransferase 2-like" evidence="4">
    <location>
        <begin position="7"/>
        <end position="171"/>
    </location>
</feature>
<dbReference type="EMBL" id="CP012159">
    <property type="protein sequence ID" value="AKT37501.1"/>
    <property type="molecule type" value="Genomic_DNA"/>
</dbReference>
<keyword evidence="3 5" id="KW-0808">Transferase</keyword>
<evidence type="ECO:0000256" key="3">
    <source>
        <dbReference type="ARBA" id="ARBA00022679"/>
    </source>
</evidence>
<dbReference type="FunFam" id="3.90.550.10:FF:000122">
    <property type="entry name" value="Dolichol-phosphate mannosyltransferase subunit 1"/>
    <property type="match status" value="1"/>
</dbReference>
<evidence type="ECO:0000256" key="1">
    <source>
        <dbReference type="ARBA" id="ARBA00006739"/>
    </source>
</evidence>
<comment type="similarity">
    <text evidence="1">Belongs to the glycosyltransferase 2 family.</text>
</comment>
<reference evidence="5 6" key="1">
    <citation type="submission" date="2015-07" db="EMBL/GenBank/DDBJ databases">
        <title>Genome analysis of myxobacterium Chondromyces crocatus Cm c5 reveals a high potential for natural compound synthesis and the genetic basis for the loss of fruiting body formation.</title>
        <authorList>
            <person name="Zaburannyi N."/>
            <person name="Bunk B."/>
            <person name="Maier J."/>
            <person name="Overmann J."/>
            <person name="Mueller R."/>
        </authorList>
    </citation>
    <scope>NUCLEOTIDE SEQUENCE [LARGE SCALE GENOMIC DNA]</scope>
    <source>
        <strain evidence="5 6">Cm c5</strain>
    </source>
</reference>
<accession>A0A0K1E9E2</accession>
<evidence type="ECO:0000259" key="4">
    <source>
        <dbReference type="Pfam" id="PF00535"/>
    </source>
</evidence>
<dbReference type="SUPFAM" id="SSF53448">
    <property type="entry name" value="Nucleotide-diphospho-sugar transferases"/>
    <property type="match status" value="1"/>
</dbReference>
<proteinExistence type="inferred from homology"/>
<dbReference type="PANTHER" id="PTHR43398:SF1">
    <property type="entry name" value="DOLICHOL-PHOSPHATE MANNOSYLTRANSFERASE SUBUNIT 1"/>
    <property type="match status" value="1"/>
</dbReference>
<dbReference type="InterPro" id="IPR001173">
    <property type="entry name" value="Glyco_trans_2-like"/>
</dbReference>
<evidence type="ECO:0000313" key="6">
    <source>
        <dbReference type="Proteomes" id="UP000067626"/>
    </source>
</evidence>
<dbReference type="PANTHER" id="PTHR43398">
    <property type="entry name" value="DOLICHOL-PHOSPHATE MANNOSYLTRANSFERASE SUBUNIT 1"/>
    <property type="match status" value="1"/>
</dbReference>
<dbReference type="RefSeq" id="WP_050429860.1">
    <property type="nucleotide sequence ID" value="NZ_CP012159.1"/>
</dbReference>
<name>A0A0K1E9E2_CHOCO</name>
<evidence type="ECO:0000313" key="5">
    <source>
        <dbReference type="EMBL" id="AKT37501.1"/>
    </source>
</evidence>
<dbReference type="GO" id="GO:0009247">
    <property type="term" value="P:glycolipid biosynthetic process"/>
    <property type="evidence" value="ECO:0007669"/>
    <property type="project" value="TreeGrafter"/>
</dbReference>
<dbReference type="CDD" id="cd06442">
    <property type="entry name" value="DPM1_like"/>
    <property type="match status" value="1"/>
</dbReference>
<dbReference type="OrthoDB" id="9802649at2"/>
<dbReference type="GO" id="GO:0004582">
    <property type="term" value="F:dolichyl-phosphate beta-D-mannosyltransferase activity"/>
    <property type="evidence" value="ECO:0007669"/>
    <property type="project" value="InterPro"/>
</dbReference>
<dbReference type="KEGG" id="ccro:CMC5_016420"/>
<dbReference type="PATRIC" id="fig|52.7.peg.1758"/>
<keyword evidence="2 5" id="KW-0328">Glycosyltransferase</keyword>
<dbReference type="Gene3D" id="3.90.550.10">
    <property type="entry name" value="Spore Coat Polysaccharide Biosynthesis Protein SpsA, Chain A"/>
    <property type="match status" value="1"/>
</dbReference>
<dbReference type="AlphaFoldDB" id="A0A0K1E9E2"/>
<dbReference type="Proteomes" id="UP000067626">
    <property type="component" value="Chromosome"/>
</dbReference>
<dbReference type="Pfam" id="PF00535">
    <property type="entry name" value="Glycos_transf_2"/>
    <property type="match status" value="1"/>
</dbReference>